<evidence type="ECO:0000313" key="8">
    <source>
        <dbReference type="Proteomes" id="UP001236559"/>
    </source>
</evidence>
<comment type="caution">
    <text evidence="7">The sequence shown here is derived from an EMBL/GenBank/DDBJ whole genome shotgun (WGS) entry which is preliminary data.</text>
</comment>
<feature type="transmembrane region" description="Helical" evidence="6">
    <location>
        <begin position="295"/>
        <end position="313"/>
    </location>
</feature>
<keyword evidence="8" id="KW-1185">Reference proteome</keyword>
<dbReference type="PANTHER" id="PTHR23519">
    <property type="entry name" value="AUTOPHAGY-RELATED PROTEIN 22"/>
    <property type="match status" value="1"/>
</dbReference>
<dbReference type="InterPro" id="IPR024671">
    <property type="entry name" value="Atg22-like"/>
</dbReference>
<feature type="transmembrane region" description="Helical" evidence="6">
    <location>
        <begin position="175"/>
        <end position="195"/>
    </location>
</feature>
<dbReference type="Pfam" id="PF11700">
    <property type="entry name" value="ATG22"/>
    <property type="match status" value="2"/>
</dbReference>
<name>A0ABU0AUM4_9FIRM</name>
<organism evidence="7 8">
    <name type="scientific">Peptoniphilus koenoeneniae</name>
    <dbReference type="NCBI Taxonomy" id="507751"/>
    <lineage>
        <taxon>Bacteria</taxon>
        <taxon>Bacillati</taxon>
        <taxon>Bacillota</taxon>
        <taxon>Tissierellia</taxon>
        <taxon>Tissierellales</taxon>
        <taxon>Peptoniphilaceae</taxon>
        <taxon>Peptoniphilus</taxon>
    </lineage>
</organism>
<feature type="transmembrane region" description="Helical" evidence="6">
    <location>
        <begin position="144"/>
        <end position="163"/>
    </location>
</feature>
<feature type="transmembrane region" description="Helical" evidence="6">
    <location>
        <begin position="319"/>
        <end position="341"/>
    </location>
</feature>
<sequence length="413" mass="46423">MNKLNKLEKSWIYYDVGNSAFIMLFTTIVPIFFNNLAGKSLKDTTYLAYWGYAITASTLIMAFLGPILGALADSNKQKKNLFKLFVFIGVLSCAGLPFAINWFMFLIQVVIAKVAFNGSLVFYDSMLIDVTEEERMDNVSSQGYAWGYIGSCLPFVISIFIGLKGTSFGLSQSLSMNLVFFINALWWLLWTLPLLKRYEQIYVSPIKLKSSQVFKHLLNTFKEIKNDKKVFYFLLAFLFYIDGVYTIINMATAYGKSLGLSSQGLILALLVTQLVAFPCAIFFGVISKTRPVEGLIKICIICYGIIAFYAVTLDSLTKFWILALGVGMFQGAIQALSRSYFAKIIPPEKSSEYFGIYDVFGKGASILGSLMVSVITQITNNQHYAILGLAFMFVIGFIMFLKVEKEKVEEKEF</sequence>
<proteinExistence type="predicted"/>
<feature type="transmembrane region" description="Helical" evidence="6">
    <location>
        <begin position="105"/>
        <end position="123"/>
    </location>
</feature>
<dbReference type="RefSeq" id="WP_023055864.1">
    <property type="nucleotide sequence ID" value="NZ_JAUSTN010000003.1"/>
</dbReference>
<dbReference type="SUPFAM" id="SSF103473">
    <property type="entry name" value="MFS general substrate transporter"/>
    <property type="match status" value="1"/>
</dbReference>
<evidence type="ECO:0000256" key="5">
    <source>
        <dbReference type="ARBA" id="ARBA00023136"/>
    </source>
</evidence>
<comment type="subcellular location">
    <subcellularLocation>
        <location evidence="1">Endomembrane system</location>
        <topology evidence="1">Multi-pass membrane protein</topology>
    </subcellularLocation>
</comment>
<gene>
    <name evidence="7" type="ORF">J2S72_000742</name>
</gene>
<feature type="transmembrane region" description="Helical" evidence="6">
    <location>
        <begin position="230"/>
        <end position="248"/>
    </location>
</feature>
<keyword evidence="2" id="KW-0813">Transport</keyword>
<evidence type="ECO:0000313" key="7">
    <source>
        <dbReference type="EMBL" id="MDQ0274725.1"/>
    </source>
</evidence>
<feature type="transmembrane region" description="Helical" evidence="6">
    <location>
        <begin position="81"/>
        <end position="99"/>
    </location>
</feature>
<protein>
    <submittedName>
        <fullName evidence="7">UMF1 family MFS transporter</fullName>
    </submittedName>
</protein>
<keyword evidence="3 6" id="KW-0812">Transmembrane</keyword>
<dbReference type="Proteomes" id="UP001236559">
    <property type="component" value="Unassembled WGS sequence"/>
</dbReference>
<evidence type="ECO:0000256" key="3">
    <source>
        <dbReference type="ARBA" id="ARBA00022692"/>
    </source>
</evidence>
<feature type="transmembrane region" description="Helical" evidence="6">
    <location>
        <begin position="384"/>
        <end position="401"/>
    </location>
</feature>
<evidence type="ECO:0000256" key="4">
    <source>
        <dbReference type="ARBA" id="ARBA00022989"/>
    </source>
</evidence>
<keyword evidence="5 6" id="KW-0472">Membrane</keyword>
<evidence type="ECO:0000256" key="6">
    <source>
        <dbReference type="SAM" id="Phobius"/>
    </source>
</evidence>
<accession>A0ABU0AUM4</accession>
<evidence type="ECO:0000256" key="1">
    <source>
        <dbReference type="ARBA" id="ARBA00004127"/>
    </source>
</evidence>
<feature type="transmembrane region" description="Helical" evidence="6">
    <location>
        <begin position="353"/>
        <end position="378"/>
    </location>
</feature>
<feature type="transmembrane region" description="Helical" evidence="6">
    <location>
        <begin position="260"/>
        <end position="283"/>
    </location>
</feature>
<evidence type="ECO:0000256" key="2">
    <source>
        <dbReference type="ARBA" id="ARBA00022448"/>
    </source>
</evidence>
<dbReference type="InterPro" id="IPR036259">
    <property type="entry name" value="MFS_trans_sf"/>
</dbReference>
<feature type="transmembrane region" description="Helical" evidence="6">
    <location>
        <begin position="12"/>
        <end position="33"/>
    </location>
</feature>
<dbReference type="PANTHER" id="PTHR23519:SF1">
    <property type="entry name" value="AUTOPHAGY-RELATED PROTEIN 22"/>
    <property type="match status" value="1"/>
</dbReference>
<dbReference type="Gene3D" id="1.20.1250.20">
    <property type="entry name" value="MFS general substrate transporter like domains"/>
    <property type="match status" value="1"/>
</dbReference>
<feature type="transmembrane region" description="Helical" evidence="6">
    <location>
        <begin position="49"/>
        <end position="69"/>
    </location>
</feature>
<dbReference type="InterPro" id="IPR050495">
    <property type="entry name" value="ATG22/LtaA_families"/>
</dbReference>
<reference evidence="7 8" key="1">
    <citation type="submission" date="2023-07" db="EMBL/GenBank/DDBJ databases">
        <title>Genomic Encyclopedia of Type Strains, Phase IV (KMG-IV): sequencing the most valuable type-strain genomes for metagenomic binning, comparative biology and taxonomic classification.</title>
        <authorList>
            <person name="Goeker M."/>
        </authorList>
    </citation>
    <scope>NUCLEOTIDE SEQUENCE [LARGE SCALE GENOMIC DNA]</scope>
    <source>
        <strain evidence="7 8">DSM 22616</strain>
    </source>
</reference>
<keyword evidence="4 6" id="KW-1133">Transmembrane helix</keyword>
<dbReference type="EMBL" id="JAUSTN010000003">
    <property type="protein sequence ID" value="MDQ0274725.1"/>
    <property type="molecule type" value="Genomic_DNA"/>
</dbReference>